<evidence type="ECO:0000256" key="1">
    <source>
        <dbReference type="ARBA" id="ARBA00022553"/>
    </source>
</evidence>
<comment type="caution">
    <text evidence="5">The sequence shown here is derived from an EMBL/GenBank/DDBJ whole genome shotgun (WGS) entry which is preliminary data.</text>
</comment>
<evidence type="ECO:0000259" key="4">
    <source>
        <dbReference type="PROSITE" id="PS50110"/>
    </source>
</evidence>
<dbReference type="PROSITE" id="PS50110">
    <property type="entry name" value="RESPONSE_REGULATORY"/>
    <property type="match status" value="1"/>
</dbReference>
<evidence type="ECO:0000313" key="6">
    <source>
        <dbReference type="Proteomes" id="UP001595386"/>
    </source>
</evidence>
<sequence>MQDHAKAERLLIIDDDEMFCHVLDRAMRRRGFEVLVAHDAEQALALAHQQKPTLATLDLKLEHDSGLKLLPDLLEVVPECRVVVLTGYSSIATAVEAIKLGAVNYMCKPADADEVLAAFDKEAGDPETGVAEQPPSINRIAWEHIQKVLHEHDGNISATARALGMHRRTLQRKLQKRPVRR</sequence>
<dbReference type="EMBL" id="JBHRSQ010000020">
    <property type="protein sequence ID" value="MFC2993310.1"/>
    <property type="molecule type" value="Genomic_DNA"/>
</dbReference>
<dbReference type="SUPFAM" id="SSF46689">
    <property type="entry name" value="Homeodomain-like"/>
    <property type="match status" value="1"/>
</dbReference>
<keyword evidence="2" id="KW-0902">Two-component regulatory system</keyword>
<dbReference type="SMART" id="SM00448">
    <property type="entry name" value="REC"/>
    <property type="match status" value="1"/>
</dbReference>
<evidence type="ECO:0000256" key="2">
    <source>
        <dbReference type="ARBA" id="ARBA00023012"/>
    </source>
</evidence>
<dbReference type="PANTHER" id="PTHR44591">
    <property type="entry name" value="STRESS RESPONSE REGULATOR PROTEIN 1"/>
    <property type="match status" value="1"/>
</dbReference>
<dbReference type="Gene3D" id="3.40.50.2300">
    <property type="match status" value="1"/>
</dbReference>
<dbReference type="InterPro" id="IPR011006">
    <property type="entry name" value="CheY-like_superfamily"/>
</dbReference>
<dbReference type="InterPro" id="IPR002197">
    <property type="entry name" value="HTH_Fis"/>
</dbReference>
<dbReference type="RefSeq" id="WP_379760809.1">
    <property type="nucleotide sequence ID" value="NZ_JBHRSQ010000020.1"/>
</dbReference>
<dbReference type="Pfam" id="PF00072">
    <property type="entry name" value="Response_reg"/>
    <property type="match status" value="1"/>
</dbReference>
<dbReference type="Gene3D" id="1.10.10.60">
    <property type="entry name" value="Homeodomain-like"/>
    <property type="match status" value="1"/>
</dbReference>
<dbReference type="InterPro" id="IPR050595">
    <property type="entry name" value="Bact_response_regulator"/>
</dbReference>
<evidence type="ECO:0000256" key="3">
    <source>
        <dbReference type="PROSITE-ProRule" id="PRU00169"/>
    </source>
</evidence>
<name>A0ABV7BAV1_9GAMM</name>
<reference evidence="6" key="1">
    <citation type="journal article" date="2019" name="Int. J. Syst. Evol. Microbiol.">
        <title>The Global Catalogue of Microorganisms (GCM) 10K type strain sequencing project: providing services to taxonomists for standard genome sequencing and annotation.</title>
        <authorList>
            <consortium name="The Broad Institute Genomics Platform"/>
            <consortium name="The Broad Institute Genome Sequencing Center for Infectious Disease"/>
            <person name="Wu L."/>
            <person name="Ma J."/>
        </authorList>
    </citation>
    <scope>NUCLEOTIDE SEQUENCE [LARGE SCALE GENOMIC DNA]</scope>
    <source>
        <strain evidence="6">KCTC 52660</strain>
    </source>
</reference>
<feature type="modified residue" description="4-aspartylphosphate" evidence="3">
    <location>
        <position position="58"/>
    </location>
</feature>
<gene>
    <name evidence="5" type="ORF">ACFODV_14895</name>
</gene>
<dbReference type="PANTHER" id="PTHR44591:SF14">
    <property type="entry name" value="PROTEIN PILG"/>
    <property type="match status" value="1"/>
</dbReference>
<dbReference type="PRINTS" id="PR01590">
    <property type="entry name" value="HTHFIS"/>
</dbReference>
<keyword evidence="6" id="KW-1185">Reference proteome</keyword>
<keyword evidence="1 3" id="KW-0597">Phosphoprotein</keyword>
<proteinExistence type="predicted"/>
<dbReference type="CDD" id="cd17563">
    <property type="entry name" value="REC_RegA-like"/>
    <property type="match status" value="1"/>
</dbReference>
<evidence type="ECO:0000313" key="5">
    <source>
        <dbReference type="EMBL" id="MFC2993310.1"/>
    </source>
</evidence>
<protein>
    <submittedName>
        <fullName evidence="5">Response regulator transcription factor</fullName>
    </submittedName>
</protein>
<organism evidence="5 6">
    <name type="scientific">Halomonas tibetensis</name>
    <dbReference type="NCBI Taxonomy" id="2259590"/>
    <lineage>
        <taxon>Bacteria</taxon>
        <taxon>Pseudomonadati</taxon>
        <taxon>Pseudomonadota</taxon>
        <taxon>Gammaproteobacteria</taxon>
        <taxon>Oceanospirillales</taxon>
        <taxon>Halomonadaceae</taxon>
        <taxon>Halomonas</taxon>
    </lineage>
</organism>
<dbReference type="InterPro" id="IPR001789">
    <property type="entry name" value="Sig_transdc_resp-reg_receiver"/>
</dbReference>
<dbReference type="Proteomes" id="UP001595386">
    <property type="component" value="Unassembled WGS sequence"/>
</dbReference>
<dbReference type="SUPFAM" id="SSF52172">
    <property type="entry name" value="CheY-like"/>
    <property type="match status" value="1"/>
</dbReference>
<feature type="domain" description="Response regulatory" evidence="4">
    <location>
        <begin position="9"/>
        <end position="123"/>
    </location>
</feature>
<dbReference type="InterPro" id="IPR009057">
    <property type="entry name" value="Homeodomain-like_sf"/>
</dbReference>
<dbReference type="Pfam" id="PF02954">
    <property type="entry name" value="HTH_8"/>
    <property type="match status" value="1"/>
</dbReference>
<accession>A0ABV7BAV1</accession>